<organism evidence="1 2">
    <name type="scientific">Enterococcus camelliae</name>
    <dbReference type="NCBI Taxonomy" id="453959"/>
    <lineage>
        <taxon>Bacteria</taxon>
        <taxon>Bacillati</taxon>
        <taxon>Bacillota</taxon>
        <taxon>Bacilli</taxon>
        <taxon>Lactobacillales</taxon>
        <taxon>Enterococcaceae</taxon>
        <taxon>Enterococcus</taxon>
    </lineage>
</organism>
<evidence type="ECO:0000313" key="2">
    <source>
        <dbReference type="Proteomes" id="UP001597427"/>
    </source>
</evidence>
<protein>
    <submittedName>
        <fullName evidence="1">Aldose 1-epimerase family protein</fullName>
    </submittedName>
</protein>
<dbReference type="InterPro" id="IPR008183">
    <property type="entry name" value="Aldose_1/G6P_1-epimerase"/>
</dbReference>
<dbReference type="Pfam" id="PF01263">
    <property type="entry name" value="Aldose_epim"/>
    <property type="match status" value="1"/>
</dbReference>
<name>A0ABW5TJJ9_9ENTE</name>
<dbReference type="InterPro" id="IPR011013">
    <property type="entry name" value="Gal_mutarotase_sf_dom"/>
</dbReference>
<accession>A0ABW5TJJ9</accession>
<dbReference type="PANTHER" id="PTHR11122">
    <property type="entry name" value="APOSPORY-ASSOCIATED PROTEIN C-RELATED"/>
    <property type="match status" value="1"/>
</dbReference>
<dbReference type="Gene3D" id="2.70.98.10">
    <property type="match status" value="1"/>
</dbReference>
<dbReference type="CDD" id="cd09024">
    <property type="entry name" value="Aldose_epim_lacX"/>
    <property type="match status" value="1"/>
</dbReference>
<keyword evidence="2" id="KW-1185">Reference proteome</keyword>
<evidence type="ECO:0000313" key="1">
    <source>
        <dbReference type="EMBL" id="MFD2729092.1"/>
    </source>
</evidence>
<dbReference type="RefSeq" id="WP_379981126.1">
    <property type="nucleotide sequence ID" value="NZ_JBHUMO010000043.1"/>
</dbReference>
<comment type="caution">
    <text evidence="1">The sequence shown here is derived from an EMBL/GenBank/DDBJ whole genome shotgun (WGS) entry which is preliminary data.</text>
</comment>
<dbReference type="Proteomes" id="UP001597427">
    <property type="component" value="Unassembled WGS sequence"/>
</dbReference>
<dbReference type="SUPFAM" id="SSF74650">
    <property type="entry name" value="Galactose mutarotase-like"/>
    <property type="match status" value="1"/>
</dbReference>
<proteinExistence type="predicted"/>
<dbReference type="InterPro" id="IPR037481">
    <property type="entry name" value="LacX"/>
</dbReference>
<dbReference type="EMBL" id="JBHUMO010000043">
    <property type="protein sequence ID" value="MFD2729092.1"/>
    <property type="molecule type" value="Genomic_DNA"/>
</dbReference>
<dbReference type="InterPro" id="IPR014718">
    <property type="entry name" value="GH-type_carb-bd"/>
</dbReference>
<sequence>MVVILENEQYRAELATLGAELQHLVAKKTGIEYIWQADPKHWGRHAPILFPIVGALKNNHYHYQGQTYELPRHGFARDKEFQVVSQTRSKVTFRLVDDETTRLVYPFSFQLEVCYELKDNQLTVSYQVYNSGNECMLFSIGAHPAFRVPLDEELAFSDYFLTAFPAKSRTTLPLVGNFIDYSNRTLGQTNAPIAFNQALFANDALIYETKGHNEWTIQSEKSPHKVTVSYEGFPYVGVWSTYPVASDFVCIEPWYGIADTVDASGNLADKKGICRLDPNQLFEAAYHISVS</sequence>
<gene>
    <name evidence="1" type="ORF">ACFSR0_06620</name>
</gene>
<reference evidence="2" key="1">
    <citation type="journal article" date="2019" name="Int. J. Syst. Evol. Microbiol.">
        <title>The Global Catalogue of Microorganisms (GCM) 10K type strain sequencing project: providing services to taxonomists for standard genome sequencing and annotation.</title>
        <authorList>
            <consortium name="The Broad Institute Genomics Platform"/>
            <consortium name="The Broad Institute Genome Sequencing Center for Infectious Disease"/>
            <person name="Wu L."/>
            <person name="Ma J."/>
        </authorList>
    </citation>
    <scope>NUCLEOTIDE SEQUENCE [LARGE SCALE GENOMIC DNA]</scope>
    <source>
        <strain evidence="2">TISTR 932</strain>
    </source>
</reference>
<dbReference type="PANTHER" id="PTHR11122:SF13">
    <property type="entry name" value="GLUCOSE-6-PHOSPHATE 1-EPIMERASE"/>
    <property type="match status" value="1"/>
</dbReference>